<dbReference type="PANTHER" id="PTHR10997">
    <property type="entry name" value="IMPORTIN-7, 8, 11"/>
    <property type="match status" value="1"/>
</dbReference>
<dbReference type="AlphaFoldDB" id="A0A316V093"/>
<keyword evidence="8" id="KW-1185">Reference proteome</keyword>
<evidence type="ECO:0000313" key="8">
    <source>
        <dbReference type="Proteomes" id="UP000245884"/>
    </source>
</evidence>
<dbReference type="GO" id="GO:0031267">
    <property type="term" value="F:small GTPase binding"/>
    <property type="evidence" value="ECO:0007669"/>
    <property type="project" value="InterPro"/>
</dbReference>
<gene>
    <name evidence="7" type="ORF">BDZ90DRAFT_276883</name>
</gene>
<dbReference type="Gene3D" id="1.25.10.10">
    <property type="entry name" value="Leucine-rich Repeat Variant"/>
    <property type="match status" value="1"/>
</dbReference>
<evidence type="ECO:0000259" key="6">
    <source>
        <dbReference type="PROSITE" id="PS50166"/>
    </source>
</evidence>
<keyword evidence="4" id="KW-0539">Nucleus</keyword>
<keyword evidence="3" id="KW-0813">Transport</keyword>
<comment type="subcellular location">
    <subcellularLocation>
        <location evidence="1">Nucleus</location>
    </subcellularLocation>
</comment>
<dbReference type="PROSITE" id="PS50166">
    <property type="entry name" value="IMPORTIN_B_NT"/>
    <property type="match status" value="1"/>
</dbReference>
<dbReference type="GO" id="GO:0006606">
    <property type="term" value="P:protein import into nucleus"/>
    <property type="evidence" value="ECO:0007669"/>
    <property type="project" value="TreeGrafter"/>
</dbReference>
<dbReference type="InterPro" id="IPR001494">
    <property type="entry name" value="Importin-beta_N"/>
</dbReference>
<proteinExistence type="inferred from homology"/>
<accession>A0A316V093</accession>
<name>A0A316V093_9BASI</name>
<protein>
    <recommendedName>
        <fullName evidence="6">Importin N-terminal domain-containing protein</fullName>
    </recommendedName>
</protein>
<evidence type="ECO:0000256" key="4">
    <source>
        <dbReference type="ARBA" id="ARBA00023242"/>
    </source>
</evidence>
<organism evidence="7 8">
    <name type="scientific">Jaminaea rosea</name>
    <dbReference type="NCBI Taxonomy" id="1569628"/>
    <lineage>
        <taxon>Eukaryota</taxon>
        <taxon>Fungi</taxon>
        <taxon>Dikarya</taxon>
        <taxon>Basidiomycota</taxon>
        <taxon>Ustilaginomycotina</taxon>
        <taxon>Exobasidiomycetes</taxon>
        <taxon>Microstromatales</taxon>
        <taxon>Microstromatales incertae sedis</taxon>
        <taxon>Jaminaea</taxon>
    </lineage>
</organism>
<feature type="domain" description="Importin N-terminal" evidence="6">
    <location>
        <begin position="92"/>
        <end position="150"/>
    </location>
</feature>
<dbReference type="SUPFAM" id="SSF48371">
    <property type="entry name" value="ARM repeat"/>
    <property type="match status" value="1"/>
</dbReference>
<evidence type="ECO:0000256" key="1">
    <source>
        <dbReference type="ARBA" id="ARBA00004123"/>
    </source>
</evidence>
<evidence type="ECO:0000256" key="2">
    <source>
        <dbReference type="ARBA" id="ARBA00007991"/>
    </source>
</evidence>
<dbReference type="PANTHER" id="PTHR10997:SF7">
    <property type="entry name" value="IMPORTIN-11"/>
    <property type="match status" value="1"/>
</dbReference>
<dbReference type="Proteomes" id="UP000245884">
    <property type="component" value="Unassembled WGS sequence"/>
</dbReference>
<dbReference type="EMBL" id="KZ819662">
    <property type="protein sequence ID" value="PWN30418.1"/>
    <property type="molecule type" value="Genomic_DNA"/>
</dbReference>
<dbReference type="GO" id="GO:0005635">
    <property type="term" value="C:nuclear envelope"/>
    <property type="evidence" value="ECO:0007669"/>
    <property type="project" value="TreeGrafter"/>
</dbReference>
<evidence type="ECO:0000256" key="5">
    <source>
        <dbReference type="SAM" id="MobiDB-lite"/>
    </source>
</evidence>
<dbReference type="Pfam" id="PF25758">
    <property type="entry name" value="TPR_IPO11"/>
    <property type="match status" value="1"/>
</dbReference>
<evidence type="ECO:0000313" key="7">
    <source>
        <dbReference type="EMBL" id="PWN30418.1"/>
    </source>
</evidence>
<comment type="similarity">
    <text evidence="2">Belongs to the importin beta family.</text>
</comment>
<dbReference type="GeneID" id="37030786"/>
<dbReference type="InterPro" id="IPR011989">
    <property type="entry name" value="ARM-like"/>
</dbReference>
<dbReference type="OrthoDB" id="361693at2759"/>
<feature type="region of interest" description="Disordered" evidence="5">
    <location>
        <begin position="1109"/>
        <end position="1138"/>
    </location>
</feature>
<evidence type="ECO:0000256" key="3">
    <source>
        <dbReference type="ARBA" id="ARBA00022448"/>
    </source>
</evidence>
<dbReference type="RefSeq" id="XP_025365030.1">
    <property type="nucleotide sequence ID" value="XM_025508963.1"/>
</dbReference>
<dbReference type="InterPro" id="IPR016024">
    <property type="entry name" value="ARM-type_fold"/>
</dbReference>
<reference evidence="7 8" key="1">
    <citation type="journal article" date="2018" name="Mol. Biol. Evol.">
        <title>Broad Genomic Sampling Reveals a Smut Pathogenic Ancestry of the Fungal Clade Ustilaginomycotina.</title>
        <authorList>
            <person name="Kijpornyongpan T."/>
            <person name="Mondo S.J."/>
            <person name="Barry K."/>
            <person name="Sandor L."/>
            <person name="Lee J."/>
            <person name="Lipzen A."/>
            <person name="Pangilinan J."/>
            <person name="LaButti K."/>
            <person name="Hainaut M."/>
            <person name="Henrissat B."/>
            <person name="Grigoriev I.V."/>
            <person name="Spatafora J.W."/>
            <person name="Aime M.C."/>
        </authorList>
    </citation>
    <scope>NUCLEOTIDE SEQUENCE [LARGE SCALE GENOMIC DNA]</scope>
    <source>
        <strain evidence="7 8">MCA 5214</strain>
    </source>
</reference>
<dbReference type="STRING" id="1569628.A0A316V093"/>
<dbReference type="GO" id="GO:0005829">
    <property type="term" value="C:cytosol"/>
    <property type="evidence" value="ECO:0007669"/>
    <property type="project" value="TreeGrafter"/>
</dbReference>
<sequence>MASSAGSSAVGLGGEAPNALQTLTHLLALGTSTSAADLSTSESNLSSYEAHFHSHPSAESRPWLAYLYIALPRGDLPIPPSHQANEAALTALRTLAIIRLKHAIDKYWRAARIVARPRTNGAIDVNLTPVKINDEDKAALRSLLLERILGESNRGIALQASVCISRIARTDYPNQWPKLFEDSLQALNQAATRVIGASGSSAQGQELERSALVMLRAAEVAKRCTKELSQVKVLAGKVRMAELAKQMLPSLLSFYPQLFSATFPSSTSPDAAYQWVTSRPAEVLNSLVRVSHLLFKLMTALAIADIGTLSARAANDGSEGQSNLSNDWFKSTPGFLDHVFTLRMSFLEVQASPSLDQGLARELRALGQSLTKHLSAFGKLYLGLLDKDKSRATSWPGWSDIIAWYWTKTGQAPSSAKEKSRDIDEEALMPYPSTLVIHTLLLLRRSLEAWHSPSNRGRPIPSPFDSDDFAVSTADIVVDYFLPFERSALERWEGDPEQWTVEEEQAQEDFTNEVRPCAERLLIVLASNSKARRVGRAIWRKFMESASYDVQDLGQVVRRDAVYTALGRLRDYLPATETEGYDEEHEKIQDDRIDVSQAFVDRLLPEAAQVPPAVSASWVLIRRRVSWLLYEYSEKISPTARDKVYRLLTLLLDAKSELGGDIAVRLSAARTLGAFIDDIGFDAEVFQPYLESAIKSLAELATDEELCLMDSIALSTRTLSLLIERSGPRVASLVPALADLAPALWGKESSEECKTRPAVLALVKSLLRATESLSASDPSLSARLQALVAPLVTSCLHSSLISLLGIDALQLWHKAIRCAAAMQGDVFNLLGVALDTTGGTGGQGPLTEIPDFASEVGRVVEEYALWFEPTPASGAGPGGLAREMLRAYAAPLFSSWARVLNEDPMTLYPVQSIDALVQSMSAGDRLEATGGDMGAANDGSAGLFERPTTYAGTNMLAQVMSESGLFEAIVRGTILLKESSIPCSHYILLLSRLSISVSPSIFFPLLSSTISNIRSNPTNPRASLDSGAASIEPAVISQLPDVLLGLWPKKFETTAAPRRRKLIAMGMCALLQGASAAQGDALAASVMNSVGEWVGTWLDALAEVREKEGPDSAPGILLNDDSNDTPFGAGGSDVGDDDGWLEDTSCGAARARALNDADLGVRVRLADAVKGALGAADARGGMSGVWQAMDPMVLDLLQRELGMK</sequence>
<dbReference type="InterPro" id="IPR058669">
    <property type="entry name" value="TPR_IPO7/11-like"/>
</dbReference>